<name>A0A9N9WN85_9DIPT</name>
<dbReference type="GO" id="GO:0006606">
    <property type="term" value="P:protein import into nucleus"/>
    <property type="evidence" value="ECO:0007669"/>
    <property type="project" value="TreeGrafter"/>
</dbReference>
<evidence type="ECO:0000256" key="6">
    <source>
        <dbReference type="ARBA" id="ARBA00023010"/>
    </source>
</evidence>
<dbReference type="GO" id="GO:0045893">
    <property type="term" value="P:positive regulation of DNA-templated transcription"/>
    <property type="evidence" value="ECO:0007669"/>
    <property type="project" value="TreeGrafter"/>
</dbReference>
<comment type="function">
    <text evidence="9">Functions as a component of the nuclear pore complex (NPC).</text>
</comment>
<dbReference type="PANTHER" id="PTHR13373:SF21">
    <property type="entry name" value="NUCLEAR PORE COMPLEX PROTEIN NUP85"/>
    <property type="match status" value="1"/>
</dbReference>
<dbReference type="PANTHER" id="PTHR13373">
    <property type="entry name" value="FROUNT PROTEIN-RELATED"/>
    <property type="match status" value="1"/>
</dbReference>
<keyword evidence="9" id="KW-0472">Membrane</keyword>
<dbReference type="Pfam" id="PF07575">
    <property type="entry name" value="Nucleopor_Nup85"/>
    <property type="match status" value="1"/>
</dbReference>
<keyword evidence="4 9" id="KW-0509">mRNA transport</keyword>
<keyword evidence="7 9" id="KW-0906">Nuclear pore complex</keyword>
<dbReference type="OrthoDB" id="17644at2759"/>
<evidence type="ECO:0000256" key="1">
    <source>
        <dbReference type="ARBA" id="ARBA00004567"/>
    </source>
</evidence>
<organism evidence="10 11">
    <name type="scientific">Chironomus riparius</name>
    <dbReference type="NCBI Taxonomy" id="315576"/>
    <lineage>
        <taxon>Eukaryota</taxon>
        <taxon>Metazoa</taxon>
        <taxon>Ecdysozoa</taxon>
        <taxon>Arthropoda</taxon>
        <taxon>Hexapoda</taxon>
        <taxon>Insecta</taxon>
        <taxon>Pterygota</taxon>
        <taxon>Neoptera</taxon>
        <taxon>Endopterygota</taxon>
        <taxon>Diptera</taxon>
        <taxon>Nematocera</taxon>
        <taxon>Chironomoidea</taxon>
        <taxon>Chironomidae</taxon>
        <taxon>Chironominae</taxon>
        <taxon>Chironomus</taxon>
    </lineage>
</organism>
<dbReference type="InterPro" id="IPR011502">
    <property type="entry name" value="Nucleoporin_Nup85"/>
</dbReference>
<dbReference type="GO" id="GO:0017056">
    <property type="term" value="F:structural constituent of nuclear pore"/>
    <property type="evidence" value="ECO:0007669"/>
    <property type="project" value="TreeGrafter"/>
</dbReference>
<dbReference type="GO" id="GO:0031080">
    <property type="term" value="C:nuclear pore outer ring"/>
    <property type="evidence" value="ECO:0007669"/>
    <property type="project" value="TreeGrafter"/>
</dbReference>
<accession>A0A9N9WN85</accession>
<reference evidence="10" key="2">
    <citation type="submission" date="2022-10" db="EMBL/GenBank/DDBJ databases">
        <authorList>
            <consortium name="ENA_rothamsted_submissions"/>
            <consortium name="culmorum"/>
            <person name="King R."/>
        </authorList>
    </citation>
    <scope>NUCLEOTIDE SEQUENCE</scope>
</reference>
<keyword evidence="11" id="KW-1185">Reference proteome</keyword>
<evidence type="ECO:0000313" key="11">
    <source>
        <dbReference type="Proteomes" id="UP001153620"/>
    </source>
</evidence>
<dbReference type="GO" id="GO:0006406">
    <property type="term" value="P:mRNA export from nucleus"/>
    <property type="evidence" value="ECO:0007669"/>
    <property type="project" value="TreeGrafter"/>
</dbReference>
<gene>
    <name evidence="10" type="ORF">CHIRRI_LOCUS717</name>
</gene>
<keyword evidence="3 9" id="KW-0813">Transport</keyword>
<evidence type="ECO:0000256" key="5">
    <source>
        <dbReference type="ARBA" id="ARBA00022927"/>
    </source>
</evidence>
<dbReference type="Proteomes" id="UP001153620">
    <property type="component" value="Chromosome 1"/>
</dbReference>
<evidence type="ECO:0000256" key="4">
    <source>
        <dbReference type="ARBA" id="ARBA00022816"/>
    </source>
</evidence>
<keyword evidence="8 9" id="KW-0539">Nucleus</keyword>
<comment type="similarity">
    <text evidence="2 9">Belongs to the nucleoporin Nup85 family.</text>
</comment>
<comment type="subcellular location">
    <subcellularLocation>
        <location evidence="1 9">Nucleus</location>
        <location evidence="1 9">Nuclear pore complex</location>
    </subcellularLocation>
</comment>
<keyword evidence="6 9" id="KW-0811">Translocation</keyword>
<proteinExistence type="inferred from homology"/>
<evidence type="ECO:0000256" key="2">
    <source>
        <dbReference type="ARBA" id="ARBA00005573"/>
    </source>
</evidence>
<sequence length="668" mass="77045">MSSNDVAVCHIYDKLSSKTGFIGKFVTNEEISLHGFQPVFYSTKDAPTKYANTDEINVIHVSENFILDDEILRSLVAESCNIFYNLQSIKTKSNDVFLQTSRVYRSAIRATLNKLQEAIIDDCGENDIKKYESFITIFYSIECLWHLCEFLLIDRSTMSVVPNLLEWTKFHFPSPSQSAAEMLINKDRDLEFRESYWETVRGLILQGQIDIVRALLRFHSSSETMTFQLAEKELQTMPVFNSHGGLSIQKFRSQWSFWSSALETKLDSGLFSTEIELENIMKLIVGDKQAWMQVCQDSKCWYEYFAGFLFFTQPAVRYFELGTFADSWLGRWSSTKGMRGYTELKSLDLMVLATLKNDMAELISSIQDMGDNKWFVVHIVDLLVHCDQLRISDESNGPSVVALRECLIFDYGTMLMSHGNLWEIGMDYLKFSSSEGLGAREVLLQRVPIKNDIQAMKIIEIARINGITSVEQEVCRVMVKRSLFLENYGNALEWAIRSRDNIYVTKVANIFLNHYCNTGKMMHKDLLSNIGAKMFIAPRLLFLIKYFDFHQFYRARAFSQAAELLVNLLDSKIIPEFFWPSLLADTIPLLEHNEPIIPTKETYIIMHHLESDLIPYLAKTKKERENKKEQEGELNLMNACSDDLVQLLRLACARNLSRAMIIENTLVR</sequence>
<evidence type="ECO:0000256" key="3">
    <source>
        <dbReference type="ARBA" id="ARBA00022448"/>
    </source>
</evidence>
<evidence type="ECO:0000256" key="9">
    <source>
        <dbReference type="RuleBase" id="RU365073"/>
    </source>
</evidence>
<keyword evidence="5 9" id="KW-0653">Protein transport</keyword>
<comment type="subunit">
    <text evidence="9">Component of the nuclear pore complex (NPC).</text>
</comment>
<dbReference type="AlphaFoldDB" id="A0A9N9WN85"/>
<reference evidence="10" key="1">
    <citation type="submission" date="2022-01" db="EMBL/GenBank/DDBJ databases">
        <authorList>
            <person name="King R."/>
        </authorList>
    </citation>
    <scope>NUCLEOTIDE SEQUENCE</scope>
</reference>
<dbReference type="EMBL" id="OU895877">
    <property type="protein sequence ID" value="CAG9797729.1"/>
    <property type="molecule type" value="Genomic_DNA"/>
</dbReference>
<protein>
    <recommendedName>
        <fullName evidence="9">Nuclear pore complex protein Nup85</fullName>
    </recommendedName>
</protein>
<evidence type="ECO:0000256" key="8">
    <source>
        <dbReference type="ARBA" id="ARBA00023242"/>
    </source>
</evidence>
<evidence type="ECO:0000313" key="10">
    <source>
        <dbReference type="EMBL" id="CAG9797729.1"/>
    </source>
</evidence>
<dbReference type="GO" id="GO:0031965">
    <property type="term" value="C:nuclear membrane"/>
    <property type="evidence" value="ECO:0007669"/>
    <property type="project" value="UniProtKB-UniRule"/>
</dbReference>
<evidence type="ECO:0000256" key="7">
    <source>
        <dbReference type="ARBA" id="ARBA00023132"/>
    </source>
</evidence>